<protein>
    <submittedName>
        <fullName evidence="1">Uncharacterized protein</fullName>
    </submittedName>
</protein>
<organism evidence="1 2">
    <name type="scientific">Vallitalea maricola</name>
    <dbReference type="NCBI Taxonomy" id="3074433"/>
    <lineage>
        <taxon>Bacteria</taxon>
        <taxon>Bacillati</taxon>
        <taxon>Bacillota</taxon>
        <taxon>Clostridia</taxon>
        <taxon>Lachnospirales</taxon>
        <taxon>Vallitaleaceae</taxon>
        <taxon>Vallitalea</taxon>
    </lineage>
</organism>
<gene>
    <name evidence="1" type="ORF">AN2V17_27590</name>
</gene>
<dbReference type="Proteomes" id="UP001374599">
    <property type="component" value="Unassembled WGS sequence"/>
</dbReference>
<reference evidence="1" key="1">
    <citation type="submission" date="2023-09" db="EMBL/GenBank/DDBJ databases">
        <title>Vallitalea sediminicola and Vallitalea maricola sp. nov., anaerobic bacteria isolated from marine sediment.</title>
        <authorList>
            <person name="Hirano S."/>
            <person name="Maeda A."/>
            <person name="Terahara T."/>
            <person name="Mori K."/>
            <person name="Hamada M."/>
            <person name="Matsumoto R."/>
            <person name="Kobayashi T."/>
        </authorList>
    </citation>
    <scope>NUCLEOTIDE SEQUENCE</scope>
    <source>
        <strain evidence="1">AN17-2</strain>
    </source>
</reference>
<evidence type="ECO:0000313" key="1">
    <source>
        <dbReference type="EMBL" id="GMQ63525.1"/>
    </source>
</evidence>
<keyword evidence="2" id="KW-1185">Reference proteome</keyword>
<evidence type="ECO:0000313" key="2">
    <source>
        <dbReference type="Proteomes" id="UP001374599"/>
    </source>
</evidence>
<proteinExistence type="predicted"/>
<dbReference type="EMBL" id="BTPU01000044">
    <property type="protein sequence ID" value="GMQ63525.1"/>
    <property type="molecule type" value="Genomic_DNA"/>
</dbReference>
<name>A0ACB5UKY6_9FIRM</name>
<sequence>MCMGVRLIIRLVEFRKKLDISQIEMAKKLDVSCSFYQKIENGDRNPSYNFISNFKRTFNIKSVDDIFFD</sequence>
<comment type="caution">
    <text evidence="1">The sequence shown here is derived from an EMBL/GenBank/DDBJ whole genome shotgun (WGS) entry which is preliminary data.</text>
</comment>
<accession>A0ACB5UKY6</accession>